<dbReference type="PANTHER" id="PTHR48079:SF6">
    <property type="entry name" value="NAD(P)-BINDING DOMAIN-CONTAINING PROTEIN-RELATED"/>
    <property type="match status" value="1"/>
</dbReference>
<dbReference type="InterPro" id="IPR051783">
    <property type="entry name" value="NAD(P)-dependent_oxidoreduct"/>
</dbReference>
<organism evidence="2 3">
    <name type="scientific">Fulvitalea axinellae</name>
    <dbReference type="NCBI Taxonomy" id="1182444"/>
    <lineage>
        <taxon>Bacteria</taxon>
        <taxon>Pseudomonadati</taxon>
        <taxon>Bacteroidota</taxon>
        <taxon>Cytophagia</taxon>
        <taxon>Cytophagales</taxon>
        <taxon>Persicobacteraceae</taxon>
        <taxon>Fulvitalea</taxon>
    </lineage>
</organism>
<sequence length="272" mass="30927">MKYVSILGCGWLGTPLAKQLLDSGYRVKGSTTDSEKFKELERIGVKPYKINLSPEINSDYDQDFFEATTLFVMFPPDTREDIDDYFPYQFECLMNLIHRSPIQHIVFISSSCIYPSLNNVVTERDAINPETKKGKALMRVERMLQMEPDFTVTVVRMSEVYGEGRHPGAYLSGKKNIPNGRAPVNLIHQADAVNVLQRVLETPSCKGEVINVCAPGHPTREEFYRKAAVDGGFSAPVFLDEPVRSYNVISTEKLNRLVNYKFIHDNPYHSYC</sequence>
<keyword evidence="2" id="KW-0614">Plasmid</keyword>
<dbReference type="Pfam" id="PF01370">
    <property type="entry name" value="Epimerase"/>
    <property type="match status" value="1"/>
</dbReference>
<dbReference type="RefSeq" id="WP_338395409.1">
    <property type="nucleotide sequence ID" value="NZ_AP025317.1"/>
</dbReference>
<keyword evidence="3" id="KW-1185">Reference proteome</keyword>
<gene>
    <name evidence="2" type="ORF">FUAX_47010</name>
</gene>
<geneLocation type="plasmid" evidence="2 3">
    <name>pFA3</name>
</geneLocation>
<proteinExistence type="predicted"/>
<feature type="domain" description="NAD-dependent epimerase/dehydratase" evidence="1">
    <location>
        <begin position="8"/>
        <end position="212"/>
    </location>
</feature>
<accession>A0AAU9CJH6</accession>
<reference evidence="2 3" key="1">
    <citation type="submission" date="2021-12" db="EMBL/GenBank/DDBJ databases">
        <title>Genome sequencing of bacteria with rrn-lacking chromosome and rrn-plasmid.</title>
        <authorList>
            <person name="Anda M."/>
            <person name="Iwasaki W."/>
        </authorList>
    </citation>
    <scope>NUCLEOTIDE SEQUENCE [LARGE SCALE GENOMIC DNA]</scope>
    <source>
        <strain evidence="2 3">DSM 100852</strain>
        <plasmid evidence="2 3">pFA3</plasmid>
    </source>
</reference>
<dbReference type="SUPFAM" id="SSF51735">
    <property type="entry name" value="NAD(P)-binding Rossmann-fold domains"/>
    <property type="match status" value="1"/>
</dbReference>
<evidence type="ECO:0000313" key="2">
    <source>
        <dbReference type="EMBL" id="BDD12269.1"/>
    </source>
</evidence>
<dbReference type="Gene3D" id="3.40.50.720">
    <property type="entry name" value="NAD(P)-binding Rossmann-like Domain"/>
    <property type="match status" value="1"/>
</dbReference>
<dbReference type="KEGG" id="fax:FUAX_47010"/>
<dbReference type="GO" id="GO:0004029">
    <property type="term" value="F:aldehyde dehydrogenase (NAD+) activity"/>
    <property type="evidence" value="ECO:0007669"/>
    <property type="project" value="TreeGrafter"/>
</dbReference>
<dbReference type="InterPro" id="IPR036291">
    <property type="entry name" value="NAD(P)-bd_dom_sf"/>
</dbReference>
<dbReference type="Proteomes" id="UP001348817">
    <property type="component" value="Plasmid pFA3"/>
</dbReference>
<dbReference type="PANTHER" id="PTHR48079">
    <property type="entry name" value="PROTEIN YEEZ"/>
    <property type="match status" value="1"/>
</dbReference>
<name>A0AAU9CJH6_9BACT</name>
<dbReference type="InterPro" id="IPR001509">
    <property type="entry name" value="Epimerase_deHydtase"/>
</dbReference>
<protein>
    <submittedName>
        <fullName evidence="2">NAD(P)-dependent oxidoreductase</fullName>
    </submittedName>
</protein>
<dbReference type="GO" id="GO:0005737">
    <property type="term" value="C:cytoplasm"/>
    <property type="evidence" value="ECO:0007669"/>
    <property type="project" value="TreeGrafter"/>
</dbReference>
<evidence type="ECO:0000259" key="1">
    <source>
        <dbReference type="Pfam" id="PF01370"/>
    </source>
</evidence>
<dbReference type="EMBL" id="AP025317">
    <property type="protein sequence ID" value="BDD12269.1"/>
    <property type="molecule type" value="Genomic_DNA"/>
</dbReference>
<dbReference type="AlphaFoldDB" id="A0AAU9CJH6"/>
<evidence type="ECO:0000313" key="3">
    <source>
        <dbReference type="Proteomes" id="UP001348817"/>
    </source>
</evidence>